<protein>
    <submittedName>
        <fullName evidence="11">ATP-binding cassette domain-containing protein</fullName>
    </submittedName>
</protein>
<evidence type="ECO:0000256" key="7">
    <source>
        <dbReference type="SAM" id="MobiDB-lite"/>
    </source>
</evidence>
<keyword evidence="5 8" id="KW-1133">Transmembrane helix</keyword>
<dbReference type="Pfam" id="PF00664">
    <property type="entry name" value="ABC_membrane"/>
    <property type="match status" value="1"/>
</dbReference>
<keyword evidence="3" id="KW-0547">Nucleotide-binding</keyword>
<keyword evidence="6 8" id="KW-0472">Membrane</keyword>
<dbReference type="Proteomes" id="UP000621386">
    <property type="component" value="Unassembled WGS sequence"/>
</dbReference>
<accession>A0ABS1NTS1</accession>
<evidence type="ECO:0000259" key="9">
    <source>
        <dbReference type="PROSITE" id="PS50893"/>
    </source>
</evidence>
<evidence type="ECO:0000256" key="3">
    <source>
        <dbReference type="ARBA" id="ARBA00022741"/>
    </source>
</evidence>
<feature type="transmembrane region" description="Helical" evidence="8">
    <location>
        <begin position="177"/>
        <end position="196"/>
    </location>
</feature>
<dbReference type="PROSITE" id="PS00211">
    <property type="entry name" value="ABC_TRANSPORTER_1"/>
    <property type="match status" value="1"/>
</dbReference>
<dbReference type="InterPro" id="IPR036640">
    <property type="entry name" value="ABC1_TM_sf"/>
</dbReference>
<feature type="transmembrane region" description="Helical" evidence="8">
    <location>
        <begin position="72"/>
        <end position="92"/>
    </location>
</feature>
<dbReference type="InterPro" id="IPR039421">
    <property type="entry name" value="Type_1_exporter"/>
</dbReference>
<gene>
    <name evidence="11" type="ORF">JK361_02525</name>
</gene>
<keyword evidence="4 11" id="KW-0067">ATP-binding</keyword>
<feature type="transmembrane region" description="Helical" evidence="8">
    <location>
        <begin position="33"/>
        <end position="52"/>
    </location>
</feature>
<evidence type="ECO:0000313" key="12">
    <source>
        <dbReference type="Proteomes" id="UP000621386"/>
    </source>
</evidence>
<proteinExistence type="predicted"/>
<dbReference type="RefSeq" id="WP_201813932.1">
    <property type="nucleotide sequence ID" value="NZ_JAERRH010000001.1"/>
</dbReference>
<evidence type="ECO:0000256" key="1">
    <source>
        <dbReference type="ARBA" id="ARBA00004651"/>
    </source>
</evidence>
<dbReference type="EMBL" id="JAERRH010000001">
    <property type="protein sequence ID" value="MBL1103488.1"/>
    <property type="molecule type" value="Genomic_DNA"/>
</dbReference>
<dbReference type="SUPFAM" id="SSF90123">
    <property type="entry name" value="ABC transporter transmembrane region"/>
    <property type="match status" value="1"/>
</dbReference>
<evidence type="ECO:0000256" key="5">
    <source>
        <dbReference type="ARBA" id="ARBA00022989"/>
    </source>
</evidence>
<dbReference type="GO" id="GO:0005524">
    <property type="term" value="F:ATP binding"/>
    <property type="evidence" value="ECO:0007669"/>
    <property type="project" value="UniProtKB-KW"/>
</dbReference>
<dbReference type="InterPro" id="IPR003439">
    <property type="entry name" value="ABC_transporter-like_ATP-bd"/>
</dbReference>
<evidence type="ECO:0000256" key="4">
    <source>
        <dbReference type="ARBA" id="ARBA00022840"/>
    </source>
</evidence>
<dbReference type="PANTHER" id="PTHR24221">
    <property type="entry name" value="ATP-BINDING CASSETTE SUB-FAMILY B"/>
    <property type="match status" value="1"/>
</dbReference>
<dbReference type="PROSITE" id="PS50929">
    <property type="entry name" value="ABC_TM1F"/>
    <property type="match status" value="1"/>
</dbReference>
<name>A0ABS1NTS1_9ACTN</name>
<organism evidence="11 12">
    <name type="scientific">Streptomyces musisoli</name>
    <dbReference type="NCBI Taxonomy" id="2802280"/>
    <lineage>
        <taxon>Bacteria</taxon>
        <taxon>Bacillati</taxon>
        <taxon>Actinomycetota</taxon>
        <taxon>Actinomycetes</taxon>
        <taxon>Kitasatosporales</taxon>
        <taxon>Streptomycetaceae</taxon>
        <taxon>Streptomyces</taxon>
    </lineage>
</organism>
<feature type="transmembrane region" description="Helical" evidence="8">
    <location>
        <begin position="152"/>
        <end position="171"/>
    </location>
</feature>
<evidence type="ECO:0000259" key="10">
    <source>
        <dbReference type="PROSITE" id="PS50929"/>
    </source>
</evidence>
<feature type="domain" description="ABC transmembrane type-1" evidence="10">
    <location>
        <begin position="42"/>
        <end position="320"/>
    </location>
</feature>
<evidence type="ECO:0000256" key="6">
    <source>
        <dbReference type="ARBA" id="ARBA00023136"/>
    </source>
</evidence>
<dbReference type="Gene3D" id="1.20.1560.10">
    <property type="entry name" value="ABC transporter type 1, transmembrane domain"/>
    <property type="match status" value="1"/>
</dbReference>
<evidence type="ECO:0000256" key="8">
    <source>
        <dbReference type="SAM" id="Phobius"/>
    </source>
</evidence>
<evidence type="ECO:0000313" key="11">
    <source>
        <dbReference type="EMBL" id="MBL1103488.1"/>
    </source>
</evidence>
<dbReference type="PROSITE" id="PS50893">
    <property type="entry name" value="ABC_TRANSPORTER_2"/>
    <property type="match status" value="1"/>
</dbReference>
<dbReference type="InterPro" id="IPR027417">
    <property type="entry name" value="P-loop_NTPase"/>
</dbReference>
<sequence>MGTTESRGPTPGRSAVVLALRRYGRELLRLRRLALPALLLPAVGNIGIRYVAPLLIAKLAGQAADEGGLTLGSALPYVLGFGVTLLLAEAVWRVGQHCLNRVDALGMERLYVSGMDELLAKDAAFFHDNFAGSLTKRVLSFGKRFEDFVDTVTYRIVGSLVPLVFGAVVLWSYEPMLVAGLLVMITLTVVAATPLIRRRQRLVNEREAAIARVSGHVADSLVNMETIRAFAAEGREADEHRGRVADSRRLTLRSWDYGNLRVDTLIAPMSVLTNVLGLLVAVAFGGPGRGVEEVVVAFTYYSNATEIMFEFNQIYRRLESSMTEAAQFTELLLDPPTVLDPTEPEPLAPRDTGIRFEAVTFAYTGAKPIFLGLDLDVPAGARVGLVGRSGGGKTTLTRLLLRMSDIDDGRILIGGQDISRLRQSDLRSLIAYVPQEPAMFHRSLRDNIAFARSGATDEEIHAAAAAAHVTEFADQLPDGFGTLVGERGVKLSGGQRQRVALARAILRDAPILLLDEATSALDSESELLVQDALWRLMDGRTALVVAHRLSTVAGMDRLVVLDRGSVVEQGTHEELLAADGAYAKLWQHQSGGFLGESSVPALGRRASEAGPRGLPGPAGPAPDGDRGTPSHAPANTGPT</sequence>
<feature type="domain" description="ABC transporter" evidence="9">
    <location>
        <begin position="354"/>
        <end position="588"/>
    </location>
</feature>
<comment type="caution">
    <text evidence="11">The sequence shown here is derived from an EMBL/GenBank/DDBJ whole genome shotgun (WGS) entry which is preliminary data.</text>
</comment>
<dbReference type="SMART" id="SM00382">
    <property type="entry name" value="AAA"/>
    <property type="match status" value="1"/>
</dbReference>
<dbReference type="PANTHER" id="PTHR24221:SF654">
    <property type="entry name" value="ATP-BINDING CASSETTE SUB-FAMILY B MEMBER 6"/>
    <property type="match status" value="1"/>
</dbReference>
<comment type="subcellular location">
    <subcellularLocation>
        <location evidence="1">Cell membrane</location>
        <topology evidence="1">Multi-pass membrane protein</topology>
    </subcellularLocation>
</comment>
<keyword evidence="2 8" id="KW-0812">Transmembrane</keyword>
<dbReference type="Gene3D" id="3.40.50.300">
    <property type="entry name" value="P-loop containing nucleotide triphosphate hydrolases"/>
    <property type="match status" value="1"/>
</dbReference>
<dbReference type="InterPro" id="IPR011527">
    <property type="entry name" value="ABC1_TM_dom"/>
</dbReference>
<dbReference type="Pfam" id="PF00005">
    <property type="entry name" value="ABC_tran"/>
    <property type="match status" value="1"/>
</dbReference>
<dbReference type="InterPro" id="IPR017871">
    <property type="entry name" value="ABC_transporter-like_CS"/>
</dbReference>
<keyword evidence="12" id="KW-1185">Reference proteome</keyword>
<dbReference type="InterPro" id="IPR003593">
    <property type="entry name" value="AAA+_ATPase"/>
</dbReference>
<dbReference type="SUPFAM" id="SSF52540">
    <property type="entry name" value="P-loop containing nucleoside triphosphate hydrolases"/>
    <property type="match status" value="1"/>
</dbReference>
<feature type="region of interest" description="Disordered" evidence="7">
    <location>
        <begin position="597"/>
        <end position="639"/>
    </location>
</feature>
<evidence type="ECO:0000256" key="2">
    <source>
        <dbReference type="ARBA" id="ARBA00022692"/>
    </source>
</evidence>
<reference evidence="11 12" key="1">
    <citation type="submission" date="2021-01" db="EMBL/GenBank/DDBJ databases">
        <title>WGS of actinomycetes isolated from Thailand.</title>
        <authorList>
            <person name="Thawai C."/>
        </authorList>
    </citation>
    <scope>NUCLEOTIDE SEQUENCE [LARGE SCALE GENOMIC DNA]</scope>
    <source>
        <strain evidence="11 12">CH5-8</strain>
    </source>
</reference>